<dbReference type="EMBL" id="WNZZ01000012">
    <property type="protein sequence ID" value="MUG24042.1"/>
    <property type="molecule type" value="Genomic_DNA"/>
</dbReference>
<dbReference type="Pfam" id="PF14243">
    <property type="entry name" value="R2K_3"/>
    <property type="match status" value="1"/>
</dbReference>
<dbReference type="InterPro" id="IPR025643">
    <property type="entry name" value="R2K_3"/>
</dbReference>
<protein>
    <recommendedName>
        <fullName evidence="1">ATP-grasp domain-containing protein</fullName>
    </recommendedName>
</protein>
<organism evidence="2 3">
    <name type="scientific">Paenibacillus macerans</name>
    <name type="common">Bacillus macerans</name>
    <dbReference type="NCBI Taxonomy" id="44252"/>
    <lineage>
        <taxon>Bacteria</taxon>
        <taxon>Bacillati</taxon>
        <taxon>Bacillota</taxon>
        <taxon>Bacilli</taxon>
        <taxon>Bacillales</taxon>
        <taxon>Paenibacillaceae</taxon>
        <taxon>Paenibacillus</taxon>
    </lineage>
</organism>
<reference evidence="2 3" key="1">
    <citation type="submission" date="2019-11" db="EMBL/GenBank/DDBJ databases">
        <title>Draft genome sequences of five Paenibacillus species of dairy origin.</title>
        <authorList>
            <person name="Olajide A.M."/>
            <person name="Chen S."/>
            <person name="Lapointe G."/>
        </authorList>
    </citation>
    <scope>NUCLEOTIDE SEQUENCE [LARGE SCALE GENOMIC DNA]</scope>
    <source>
        <strain evidence="2 3">3CT49</strain>
    </source>
</reference>
<dbReference type="Proteomes" id="UP000442469">
    <property type="component" value="Unassembled WGS sequence"/>
</dbReference>
<dbReference type="RefSeq" id="WP_230877125.1">
    <property type="nucleotide sequence ID" value="NZ_BOSD01000022.1"/>
</dbReference>
<dbReference type="AlphaFoldDB" id="A0A6N8F0E6"/>
<proteinExistence type="predicted"/>
<feature type="domain" description="ATP-grasp" evidence="1">
    <location>
        <begin position="3"/>
        <end position="46"/>
    </location>
</feature>
<evidence type="ECO:0000313" key="2">
    <source>
        <dbReference type="EMBL" id="MUG24042.1"/>
    </source>
</evidence>
<gene>
    <name evidence="2" type="ORF">GNQ08_16760</name>
</gene>
<sequence length="50" mass="5505">MDDFLEIAKQIRSNFFTMDIAKTEAGEWIVIEVGDGQVSGLPEGECSTIL</sequence>
<comment type="caution">
    <text evidence="2">The sequence shown here is derived from an EMBL/GenBank/DDBJ whole genome shotgun (WGS) entry which is preliminary data.</text>
</comment>
<name>A0A6N8F0E6_PAEMA</name>
<evidence type="ECO:0000313" key="3">
    <source>
        <dbReference type="Proteomes" id="UP000442469"/>
    </source>
</evidence>
<accession>A0A6N8F0E6</accession>
<evidence type="ECO:0000259" key="1">
    <source>
        <dbReference type="Pfam" id="PF14243"/>
    </source>
</evidence>